<dbReference type="AlphaFoldDB" id="A0A430AX75"/>
<accession>A0A430AX75</accession>
<evidence type="ECO:0008006" key="4">
    <source>
        <dbReference type="Google" id="ProtNLM"/>
    </source>
</evidence>
<dbReference type="EMBL" id="NGKA01000007">
    <property type="protein sequence ID" value="RSU12653.1"/>
    <property type="molecule type" value="Genomic_DNA"/>
</dbReference>
<keyword evidence="3" id="KW-1185">Reference proteome</keyword>
<feature type="transmembrane region" description="Helical" evidence="1">
    <location>
        <begin position="133"/>
        <end position="151"/>
    </location>
</feature>
<reference evidence="2 3" key="1">
    <citation type="submission" date="2017-05" db="EMBL/GenBank/DDBJ databases">
        <title>Vagococcus spp. assemblies.</title>
        <authorList>
            <person name="Gulvik C.A."/>
        </authorList>
    </citation>
    <scope>NUCLEOTIDE SEQUENCE [LARGE SCALE GENOMIC DNA]</scope>
    <source>
        <strain evidence="2 3">CCUG 51432</strain>
    </source>
</reference>
<dbReference type="InterPro" id="IPR021683">
    <property type="entry name" value="DUF3267"/>
</dbReference>
<comment type="caution">
    <text evidence="2">The sequence shown here is derived from an EMBL/GenBank/DDBJ whole genome shotgun (WGS) entry which is preliminary data.</text>
</comment>
<sequence length="174" mass="19534">MEKMVKEVTYNSIMVNILGFLCVLPLLASYMVVYRKCFYGKLTDTDINITLLIIILLLISMLIHEALHGGGWVLTKGCTLKNIHIKFNFMMASCHCDKPLTGSKYMFGLVLPFLTLAVGTTLLSFVYPSTLTLFATLVNIALCGGDILLFFRMFPYRHQKIIDHPTKAGFAVVE</sequence>
<keyword evidence="1" id="KW-0472">Membrane</keyword>
<organism evidence="2 3">
    <name type="scientific">Vagococcus elongatus</name>
    <dbReference type="NCBI Taxonomy" id="180344"/>
    <lineage>
        <taxon>Bacteria</taxon>
        <taxon>Bacillati</taxon>
        <taxon>Bacillota</taxon>
        <taxon>Bacilli</taxon>
        <taxon>Lactobacillales</taxon>
        <taxon>Enterococcaceae</taxon>
        <taxon>Vagococcus</taxon>
    </lineage>
</organism>
<keyword evidence="1" id="KW-0812">Transmembrane</keyword>
<feature type="transmembrane region" description="Helical" evidence="1">
    <location>
        <begin position="47"/>
        <end position="67"/>
    </location>
</feature>
<evidence type="ECO:0000313" key="3">
    <source>
        <dbReference type="Proteomes" id="UP000287605"/>
    </source>
</evidence>
<evidence type="ECO:0000313" key="2">
    <source>
        <dbReference type="EMBL" id="RSU12653.1"/>
    </source>
</evidence>
<proteinExistence type="predicted"/>
<name>A0A430AX75_9ENTE</name>
<dbReference type="OrthoDB" id="9789112at2"/>
<keyword evidence="1" id="KW-1133">Transmembrane helix</keyword>
<dbReference type="Proteomes" id="UP000287605">
    <property type="component" value="Unassembled WGS sequence"/>
</dbReference>
<protein>
    <recommendedName>
        <fullName evidence="4">DUF3267 domain-containing protein</fullName>
    </recommendedName>
</protein>
<gene>
    <name evidence="2" type="ORF">CBF29_05865</name>
</gene>
<feature type="transmembrane region" description="Helical" evidence="1">
    <location>
        <begin position="12"/>
        <end position="35"/>
    </location>
</feature>
<feature type="transmembrane region" description="Helical" evidence="1">
    <location>
        <begin position="105"/>
        <end position="127"/>
    </location>
</feature>
<dbReference type="Pfam" id="PF11667">
    <property type="entry name" value="DUF3267"/>
    <property type="match status" value="1"/>
</dbReference>
<dbReference type="RefSeq" id="WP_126808398.1">
    <property type="nucleotide sequence ID" value="NZ_NGKA01000007.1"/>
</dbReference>
<evidence type="ECO:0000256" key="1">
    <source>
        <dbReference type="SAM" id="Phobius"/>
    </source>
</evidence>